<comment type="caution">
    <text evidence="2">The sequence shown here is derived from an EMBL/GenBank/DDBJ whole genome shotgun (WGS) entry which is preliminary data.</text>
</comment>
<evidence type="ECO:0000256" key="1">
    <source>
        <dbReference type="SAM" id="SignalP"/>
    </source>
</evidence>
<dbReference type="Proteomes" id="UP001381174">
    <property type="component" value="Unassembled WGS sequence"/>
</dbReference>
<evidence type="ECO:0000313" key="3">
    <source>
        <dbReference type="Proteomes" id="UP001381174"/>
    </source>
</evidence>
<proteinExistence type="predicted"/>
<feature type="signal peptide" evidence="1">
    <location>
        <begin position="1"/>
        <end position="21"/>
    </location>
</feature>
<evidence type="ECO:0008006" key="4">
    <source>
        <dbReference type="Google" id="ProtNLM"/>
    </source>
</evidence>
<name>A0ABU8JF59_9GAMM</name>
<sequence length="73" mass="7489">MPHPLPVLAAAAPLLALAVHAGSPASTAPHRVLPKNLCESCHGGGQVAASSDASRLRTSDLAAVRYLEAPRRD</sequence>
<keyword evidence="1" id="KW-0732">Signal</keyword>
<dbReference type="RefSeq" id="WP_336808547.1">
    <property type="nucleotide sequence ID" value="NZ_JBBBNY010000012.1"/>
</dbReference>
<reference evidence="2 3" key="1">
    <citation type="journal article" date="2014" name="Int. J. Syst. Evol. Microbiol.">
        <title>Fulvimonas yonginensis sp. nov., isolated from greenhouse soil, and emended description of the genus Fulvimonas.</title>
        <authorList>
            <person name="Ahn J.H."/>
            <person name="Kim S.J."/>
            <person name="Weon H.Y."/>
            <person name="Hong S.B."/>
            <person name="Seok S.J."/>
            <person name="Kwon S.W."/>
        </authorList>
    </citation>
    <scope>NUCLEOTIDE SEQUENCE [LARGE SCALE GENOMIC DNA]</scope>
    <source>
        <strain evidence="2 3">KACC 16952</strain>
    </source>
</reference>
<gene>
    <name evidence="2" type="ORF">WAT24_14165</name>
</gene>
<dbReference type="EMBL" id="JBBBNY010000012">
    <property type="protein sequence ID" value="MEI7037910.1"/>
    <property type="molecule type" value="Genomic_DNA"/>
</dbReference>
<feature type="chain" id="PRO_5047496242" description="Cytochrome c domain-containing protein" evidence="1">
    <location>
        <begin position="22"/>
        <end position="73"/>
    </location>
</feature>
<evidence type="ECO:0000313" key="2">
    <source>
        <dbReference type="EMBL" id="MEI7037910.1"/>
    </source>
</evidence>
<accession>A0ABU8JF59</accession>
<organism evidence="2 3">
    <name type="scientific">Fulvimonas yonginensis</name>
    <dbReference type="NCBI Taxonomy" id="1495200"/>
    <lineage>
        <taxon>Bacteria</taxon>
        <taxon>Pseudomonadati</taxon>
        <taxon>Pseudomonadota</taxon>
        <taxon>Gammaproteobacteria</taxon>
        <taxon>Lysobacterales</taxon>
        <taxon>Rhodanobacteraceae</taxon>
        <taxon>Fulvimonas</taxon>
    </lineage>
</organism>
<protein>
    <recommendedName>
        <fullName evidence="4">Cytochrome c domain-containing protein</fullName>
    </recommendedName>
</protein>
<keyword evidence="3" id="KW-1185">Reference proteome</keyword>